<keyword evidence="4" id="KW-1185">Reference proteome</keyword>
<dbReference type="Gene3D" id="1.10.1780.10">
    <property type="entry name" value="Clp, N-terminal domain"/>
    <property type="match status" value="2"/>
</dbReference>
<evidence type="ECO:0000313" key="3">
    <source>
        <dbReference type="EMBL" id="SDT43151.1"/>
    </source>
</evidence>
<dbReference type="SUPFAM" id="SSF81923">
    <property type="entry name" value="Double Clp-N motif"/>
    <property type="match status" value="2"/>
</dbReference>
<evidence type="ECO:0000313" key="4">
    <source>
        <dbReference type="Proteomes" id="UP000199103"/>
    </source>
</evidence>
<protein>
    <submittedName>
        <fullName evidence="3">Clp amino terminal domain-containing protein, pathogenicity island component</fullName>
    </submittedName>
</protein>
<accession>A0A1H2AAZ7</accession>
<evidence type="ECO:0000256" key="1">
    <source>
        <dbReference type="PROSITE-ProRule" id="PRU01251"/>
    </source>
</evidence>
<dbReference type="Proteomes" id="UP000199103">
    <property type="component" value="Chromosome I"/>
</dbReference>
<dbReference type="RefSeq" id="WP_091530555.1">
    <property type="nucleotide sequence ID" value="NZ_LT629772.1"/>
</dbReference>
<feature type="domain" description="Clp R" evidence="2">
    <location>
        <begin position="2"/>
        <end position="182"/>
    </location>
</feature>
<sequence>MFERFTVAARDIVIQAQTEARDLRSPIIGPQHLLLGTLWHIDEPIRHVLDESGLRYRAVRDRLAEVDVEDGGVTDDDALGRIGIDLSLVRSKVEETFGAGALDGTFEPRGRRRGHIPFDRPAKKALELALREAIHLQHKEIGPEHLLLGLTRLDGAATTLVRSFGVEPAELHDRVSAMLRRAA</sequence>
<dbReference type="PROSITE" id="PS51903">
    <property type="entry name" value="CLP_R"/>
    <property type="match status" value="1"/>
</dbReference>
<name>A0A1H2AAZ7_9ACTN</name>
<gene>
    <name evidence="3" type="ORF">SAMN04489812_5804</name>
</gene>
<dbReference type="STRING" id="630515.SAMN04489812_5804"/>
<evidence type="ECO:0000259" key="2">
    <source>
        <dbReference type="PROSITE" id="PS51903"/>
    </source>
</evidence>
<dbReference type="OrthoDB" id="3628183at2"/>
<proteinExistence type="predicted"/>
<keyword evidence="1" id="KW-0677">Repeat</keyword>
<reference evidence="3 4" key="1">
    <citation type="submission" date="2016-10" db="EMBL/GenBank/DDBJ databases">
        <authorList>
            <person name="de Groot N.N."/>
        </authorList>
    </citation>
    <scope>NUCLEOTIDE SEQUENCE [LARGE SCALE GENOMIC DNA]</scope>
    <source>
        <strain evidence="3 4">DSM 21800</strain>
    </source>
</reference>
<dbReference type="InterPro" id="IPR004176">
    <property type="entry name" value="Clp_R_N"/>
</dbReference>
<organism evidence="3 4">
    <name type="scientific">Microlunatus soli</name>
    <dbReference type="NCBI Taxonomy" id="630515"/>
    <lineage>
        <taxon>Bacteria</taxon>
        <taxon>Bacillati</taxon>
        <taxon>Actinomycetota</taxon>
        <taxon>Actinomycetes</taxon>
        <taxon>Propionibacteriales</taxon>
        <taxon>Propionibacteriaceae</taxon>
        <taxon>Microlunatus</taxon>
    </lineage>
</organism>
<dbReference type="InterPro" id="IPR036628">
    <property type="entry name" value="Clp_N_dom_sf"/>
</dbReference>
<dbReference type="AlphaFoldDB" id="A0A1H2AAZ7"/>
<dbReference type="EMBL" id="LT629772">
    <property type="protein sequence ID" value="SDT43151.1"/>
    <property type="molecule type" value="Genomic_DNA"/>
</dbReference>
<dbReference type="Pfam" id="PF02861">
    <property type="entry name" value="Clp_N"/>
    <property type="match status" value="2"/>
</dbReference>